<gene>
    <name evidence="1" type="ORF">DDE84_02615</name>
</gene>
<accession>A0A5N6S0I1</accession>
<dbReference type="AlphaFoldDB" id="A0A5N6S0I1"/>
<evidence type="ECO:0000313" key="1">
    <source>
        <dbReference type="EMBL" id="KAE8129710.1"/>
    </source>
</evidence>
<dbReference type="GeneID" id="78126585"/>
<evidence type="ECO:0000313" key="2">
    <source>
        <dbReference type="Proteomes" id="UP000325415"/>
    </source>
</evidence>
<protein>
    <submittedName>
        <fullName evidence="1">Uncharacterized protein</fullName>
    </submittedName>
</protein>
<keyword evidence="2" id="KW-1185">Reference proteome</keyword>
<name>A0A5N6S0I1_9BIFI</name>
<comment type="caution">
    <text evidence="1">The sequence shown here is derived from an EMBL/GenBank/DDBJ whole genome shotgun (WGS) entry which is preliminary data.</text>
</comment>
<dbReference type="Proteomes" id="UP000325415">
    <property type="component" value="Unassembled WGS sequence"/>
</dbReference>
<dbReference type="OrthoDB" id="3234222at2"/>
<proteinExistence type="predicted"/>
<dbReference type="EMBL" id="QDAG01000002">
    <property type="protein sequence ID" value="KAE8129710.1"/>
    <property type="molecule type" value="Genomic_DNA"/>
</dbReference>
<reference evidence="1 2" key="1">
    <citation type="submission" date="2018-04" db="EMBL/GenBank/DDBJ databases">
        <authorList>
            <person name="Eckel V.P."/>
            <person name="Vogel R.F."/>
        </authorList>
    </citation>
    <scope>NUCLEOTIDE SEQUENCE [LARGE SCALE GENOMIC DNA]</scope>
    <source>
        <strain evidence="2">TMW 2.1764</strain>
    </source>
</reference>
<sequence length="80" mass="9289">MRKLESFDFRWPLTPEGRRMAFPELFEELLATISEINSRREWPLVVLIPMPGDVTVDRDGGVLTARCQWVRKSEARDGRG</sequence>
<dbReference type="RefSeq" id="WP_152580192.1">
    <property type="nucleotide sequence ID" value="NZ_QDAG01000002.1"/>
</dbReference>
<organism evidence="1 2">
    <name type="scientific">Bifidobacterium tibiigranuli</name>
    <dbReference type="NCBI Taxonomy" id="2172043"/>
    <lineage>
        <taxon>Bacteria</taxon>
        <taxon>Bacillati</taxon>
        <taxon>Actinomycetota</taxon>
        <taxon>Actinomycetes</taxon>
        <taxon>Bifidobacteriales</taxon>
        <taxon>Bifidobacteriaceae</taxon>
        <taxon>Bifidobacterium</taxon>
    </lineage>
</organism>